<evidence type="ECO:0000256" key="1">
    <source>
        <dbReference type="ARBA" id="ARBA00023015"/>
    </source>
</evidence>
<dbReference type="PANTHER" id="PTHR42756">
    <property type="entry name" value="TRANSCRIPTIONAL REGULATOR, MARR"/>
    <property type="match status" value="1"/>
</dbReference>
<dbReference type="SUPFAM" id="SSF46785">
    <property type="entry name" value="Winged helix' DNA-binding domain"/>
    <property type="match status" value="1"/>
</dbReference>
<dbReference type="InterPro" id="IPR023187">
    <property type="entry name" value="Tscrpt_reg_MarR-type_CS"/>
</dbReference>
<feature type="domain" description="HTH marR-type" evidence="4">
    <location>
        <begin position="28"/>
        <end position="162"/>
    </location>
</feature>
<dbReference type="Proteomes" id="UP000255113">
    <property type="component" value="Unassembled WGS sequence"/>
</dbReference>
<protein>
    <submittedName>
        <fullName evidence="6">MarR family transcriptional repressor of emrRAB</fullName>
    </submittedName>
    <submittedName>
        <fullName evidence="5">Transcriptional repressor MprA</fullName>
    </submittedName>
</protein>
<evidence type="ECO:0000256" key="2">
    <source>
        <dbReference type="ARBA" id="ARBA00023125"/>
    </source>
</evidence>
<keyword evidence="8" id="KW-1185">Reference proteome</keyword>
<dbReference type="InterPro" id="IPR000835">
    <property type="entry name" value="HTH_MarR-typ"/>
</dbReference>
<evidence type="ECO:0000313" key="6">
    <source>
        <dbReference type="EMBL" id="TDP29676.1"/>
    </source>
</evidence>
<evidence type="ECO:0000313" key="5">
    <source>
        <dbReference type="EMBL" id="SUB25745.1"/>
    </source>
</evidence>
<dbReference type="PROSITE" id="PS50995">
    <property type="entry name" value="HTH_MARR_2"/>
    <property type="match status" value="1"/>
</dbReference>
<dbReference type="RefSeq" id="WP_103853884.1">
    <property type="nucleotide sequence ID" value="NZ_PQVJ01000019.1"/>
</dbReference>
<keyword evidence="1" id="KW-0805">Transcription regulation</keyword>
<dbReference type="InterPro" id="IPR036390">
    <property type="entry name" value="WH_DNA-bd_sf"/>
</dbReference>
<dbReference type="EMBL" id="SNXJ01000002">
    <property type="protein sequence ID" value="TDP29676.1"/>
    <property type="molecule type" value="Genomic_DNA"/>
</dbReference>
<reference evidence="5 7" key="1">
    <citation type="submission" date="2018-06" db="EMBL/GenBank/DDBJ databases">
        <authorList>
            <consortium name="Pathogen Informatics"/>
            <person name="Doyle S."/>
        </authorList>
    </citation>
    <scope>NUCLEOTIDE SEQUENCE [LARGE SCALE GENOMIC DNA]</scope>
    <source>
        <strain evidence="5 7">NCTC11188</strain>
    </source>
</reference>
<dbReference type="NCBIfam" id="NF008122">
    <property type="entry name" value="PRK10870.1"/>
    <property type="match status" value="1"/>
</dbReference>
<evidence type="ECO:0000259" key="4">
    <source>
        <dbReference type="PROSITE" id="PS50995"/>
    </source>
</evidence>
<accession>A0A379ATV3</accession>
<dbReference type="GO" id="GO:0003700">
    <property type="term" value="F:DNA-binding transcription factor activity"/>
    <property type="evidence" value="ECO:0007669"/>
    <property type="project" value="InterPro"/>
</dbReference>
<name>A0A379ATV3_AVIGA</name>
<dbReference type="Proteomes" id="UP000294683">
    <property type="component" value="Unassembled WGS sequence"/>
</dbReference>
<evidence type="ECO:0000313" key="8">
    <source>
        <dbReference type="Proteomes" id="UP000294683"/>
    </source>
</evidence>
<dbReference type="GO" id="GO:0003677">
    <property type="term" value="F:DNA binding"/>
    <property type="evidence" value="ECO:0007669"/>
    <property type="project" value="UniProtKB-KW"/>
</dbReference>
<proteinExistence type="predicted"/>
<dbReference type="EMBL" id="UGSQ01000003">
    <property type="protein sequence ID" value="SUB25745.1"/>
    <property type="molecule type" value="Genomic_DNA"/>
</dbReference>
<dbReference type="PROSITE" id="PS01117">
    <property type="entry name" value="HTH_MARR_1"/>
    <property type="match status" value="1"/>
</dbReference>
<dbReference type="PANTHER" id="PTHR42756:SF1">
    <property type="entry name" value="TRANSCRIPTIONAL REPRESSOR OF EMRAB OPERON"/>
    <property type="match status" value="1"/>
</dbReference>
<dbReference type="PRINTS" id="PR00598">
    <property type="entry name" value="HTHMARR"/>
</dbReference>
<evidence type="ECO:0000256" key="3">
    <source>
        <dbReference type="ARBA" id="ARBA00023163"/>
    </source>
</evidence>
<keyword evidence="2" id="KW-0238">DNA-binding</keyword>
<organism evidence="5 7">
    <name type="scientific">Avibacterium gallinarum</name>
    <name type="common">Pasteurella gallinarum</name>
    <dbReference type="NCBI Taxonomy" id="755"/>
    <lineage>
        <taxon>Bacteria</taxon>
        <taxon>Pseudomonadati</taxon>
        <taxon>Pseudomonadota</taxon>
        <taxon>Gammaproteobacteria</taxon>
        <taxon>Pasteurellales</taxon>
        <taxon>Pasteurellaceae</taxon>
        <taxon>Avibacterium</taxon>
    </lineage>
</organism>
<dbReference type="Pfam" id="PF01047">
    <property type="entry name" value="MarR"/>
    <property type="match status" value="1"/>
</dbReference>
<keyword evidence="3" id="KW-0804">Transcription</keyword>
<reference evidence="6 8" key="2">
    <citation type="submission" date="2019-03" db="EMBL/GenBank/DDBJ databases">
        <title>Genomic Encyclopedia of Type Strains, Phase IV (KMG-IV): sequencing the most valuable type-strain genomes for metagenomic binning, comparative biology and taxonomic classification.</title>
        <authorList>
            <person name="Goeker M."/>
        </authorList>
    </citation>
    <scope>NUCLEOTIDE SEQUENCE [LARGE SCALE GENOMIC DNA]</scope>
    <source>
        <strain evidence="6 8">DSM 17481</strain>
    </source>
</reference>
<dbReference type="SMART" id="SM00347">
    <property type="entry name" value="HTH_MARR"/>
    <property type="match status" value="1"/>
</dbReference>
<sequence length="167" mass="19493">MSMPISFSEQERLIRQSAQNNPVMPVEQILLARLLLHNSSHYVERRNQLLKKYQLNDTLFMALAVLYCQPNHSLQPSKLSEIFGYSKTNATRIADELVKREWLERTEVAGDRRAFSLKLTAQGVQFLEQLLPNQWKQVNDIFSVLDKQEQQQLKQLLLKLLSNLENL</sequence>
<gene>
    <name evidence="6" type="ORF">EV689_102205</name>
    <name evidence="5" type="ORF">NCTC11188_00061</name>
</gene>
<evidence type="ECO:0000313" key="7">
    <source>
        <dbReference type="Proteomes" id="UP000255113"/>
    </source>
</evidence>
<dbReference type="Gene3D" id="1.10.10.10">
    <property type="entry name" value="Winged helix-like DNA-binding domain superfamily/Winged helix DNA-binding domain"/>
    <property type="match status" value="1"/>
</dbReference>
<dbReference type="AlphaFoldDB" id="A0A379ATV3"/>
<dbReference type="InterPro" id="IPR036388">
    <property type="entry name" value="WH-like_DNA-bd_sf"/>
</dbReference>